<comment type="similarity">
    <text evidence="1">Belongs to the universal stress protein A family.</text>
</comment>
<dbReference type="SUPFAM" id="SSF52402">
    <property type="entry name" value="Adenine nucleotide alpha hydrolases-like"/>
    <property type="match status" value="1"/>
</dbReference>
<feature type="domain" description="UspA" evidence="2">
    <location>
        <begin position="3"/>
        <end position="140"/>
    </location>
</feature>
<organism evidence="3 4">
    <name type="scientific">Nitratidesulfovibrio oxamicus</name>
    <dbReference type="NCBI Taxonomy" id="32016"/>
    <lineage>
        <taxon>Bacteria</taxon>
        <taxon>Pseudomonadati</taxon>
        <taxon>Thermodesulfobacteriota</taxon>
        <taxon>Desulfovibrionia</taxon>
        <taxon>Desulfovibrionales</taxon>
        <taxon>Desulfovibrionaceae</taxon>
        <taxon>Nitratidesulfovibrio</taxon>
    </lineage>
</organism>
<sequence length="140" mass="15496">MQIRKILVPVDGSDYSQRAAEYAADFAKMVGAEVVLLICRMSIPPILGQVAYDQARNSLVAQAEEVLEPCRRLLRERNVPFADRVLEGKVEVAIVDAADYERCDLIIMGSRGHSELEGLLLGSVTHRVLQMASCPVMVIR</sequence>
<dbReference type="InterPro" id="IPR006015">
    <property type="entry name" value="Universal_stress_UspA"/>
</dbReference>
<reference evidence="3 4" key="1">
    <citation type="submission" date="2019-08" db="EMBL/GenBank/DDBJ databases">
        <authorList>
            <person name="Luo N."/>
        </authorList>
    </citation>
    <scope>NUCLEOTIDE SEQUENCE [LARGE SCALE GENOMIC DNA]</scope>
    <source>
        <strain evidence="3 4">NCIMB 9442</strain>
    </source>
</reference>
<name>A0ABS0J535_9BACT</name>
<dbReference type="Proteomes" id="UP001194469">
    <property type="component" value="Unassembled WGS sequence"/>
</dbReference>
<keyword evidence="4" id="KW-1185">Reference proteome</keyword>
<protein>
    <submittedName>
        <fullName evidence="3">Universal stress protein</fullName>
    </submittedName>
</protein>
<gene>
    <name evidence="3" type="ORF">FVW20_10700</name>
</gene>
<evidence type="ECO:0000259" key="2">
    <source>
        <dbReference type="Pfam" id="PF00582"/>
    </source>
</evidence>
<dbReference type="EMBL" id="VRYY01000300">
    <property type="protein sequence ID" value="MBG3877476.1"/>
    <property type="molecule type" value="Genomic_DNA"/>
</dbReference>
<dbReference type="PANTHER" id="PTHR46268">
    <property type="entry name" value="STRESS RESPONSE PROTEIN NHAX"/>
    <property type="match status" value="1"/>
</dbReference>
<evidence type="ECO:0000313" key="4">
    <source>
        <dbReference type="Proteomes" id="UP001194469"/>
    </source>
</evidence>
<evidence type="ECO:0000256" key="1">
    <source>
        <dbReference type="ARBA" id="ARBA00008791"/>
    </source>
</evidence>
<dbReference type="Pfam" id="PF00582">
    <property type="entry name" value="Usp"/>
    <property type="match status" value="1"/>
</dbReference>
<dbReference type="InterPro" id="IPR006016">
    <property type="entry name" value="UspA"/>
</dbReference>
<dbReference type="RefSeq" id="WP_012612540.1">
    <property type="nucleotide sequence ID" value="NZ_VRYY01000300.1"/>
</dbReference>
<dbReference type="InterPro" id="IPR014729">
    <property type="entry name" value="Rossmann-like_a/b/a_fold"/>
</dbReference>
<comment type="caution">
    <text evidence="3">The sequence shown here is derived from an EMBL/GenBank/DDBJ whole genome shotgun (WGS) entry which is preliminary data.</text>
</comment>
<accession>A0ABS0J535</accession>
<dbReference type="PRINTS" id="PR01438">
    <property type="entry name" value="UNVRSLSTRESS"/>
</dbReference>
<dbReference type="PANTHER" id="PTHR46268:SF6">
    <property type="entry name" value="UNIVERSAL STRESS PROTEIN UP12"/>
    <property type="match status" value="1"/>
</dbReference>
<dbReference type="Gene3D" id="3.40.50.620">
    <property type="entry name" value="HUPs"/>
    <property type="match status" value="1"/>
</dbReference>
<proteinExistence type="inferred from homology"/>
<dbReference type="CDD" id="cd00293">
    <property type="entry name" value="USP-like"/>
    <property type="match status" value="1"/>
</dbReference>
<evidence type="ECO:0000313" key="3">
    <source>
        <dbReference type="EMBL" id="MBG3877476.1"/>
    </source>
</evidence>